<evidence type="ECO:0000313" key="2">
    <source>
        <dbReference type="EMBL" id="KAG1810684.1"/>
    </source>
</evidence>
<dbReference type="EMBL" id="JABBWG010000032">
    <property type="protein sequence ID" value="KAG1810684.1"/>
    <property type="molecule type" value="Genomic_DNA"/>
</dbReference>
<reference evidence="1" key="1">
    <citation type="journal article" date="2020" name="New Phytol.">
        <title>Comparative genomics reveals dynamic genome evolution in host specialist ectomycorrhizal fungi.</title>
        <authorList>
            <person name="Lofgren L.A."/>
            <person name="Nguyen N.H."/>
            <person name="Vilgalys R."/>
            <person name="Ruytinx J."/>
            <person name="Liao H.L."/>
            <person name="Branco S."/>
            <person name="Kuo A."/>
            <person name="LaButti K."/>
            <person name="Lipzen A."/>
            <person name="Andreopoulos W."/>
            <person name="Pangilinan J."/>
            <person name="Riley R."/>
            <person name="Hundley H."/>
            <person name="Na H."/>
            <person name="Barry K."/>
            <person name="Grigoriev I.V."/>
            <person name="Stajich J.E."/>
            <person name="Kennedy P.G."/>
        </authorList>
    </citation>
    <scope>NUCLEOTIDE SEQUENCE</scope>
    <source>
        <strain evidence="1">MN1</strain>
    </source>
</reference>
<dbReference type="Proteomes" id="UP000807769">
    <property type="component" value="Unassembled WGS sequence"/>
</dbReference>
<keyword evidence="3" id="KW-1185">Reference proteome</keyword>
<organism evidence="1 3">
    <name type="scientific">Suillus subaureus</name>
    <dbReference type="NCBI Taxonomy" id="48587"/>
    <lineage>
        <taxon>Eukaryota</taxon>
        <taxon>Fungi</taxon>
        <taxon>Dikarya</taxon>
        <taxon>Basidiomycota</taxon>
        <taxon>Agaricomycotina</taxon>
        <taxon>Agaricomycetes</taxon>
        <taxon>Agaricomycetidae</taxon>
        <taxon>Boletales</taxon>
        <taxon>Suillineae</taxon>
        <taxon>Suillaceae</taxon>
        <taxon>Suillus</taxon>
    </lineage>
</organism>
<gene>
    <name evidence="2" type="ORF">BJ212DRAFT_1279037</name>
    <name evidence="1" type="ORF">BJ212DRAFT_1291274</name>
</gene>
<dbReference type="AlphaFoldDB" id="A0A9P7AVC8"/>
<comment type="caution">
    <text evidence="1">The sequence shown here is derived from an EMBL/GenBank/DDBJ whole genome shotgun (WGS) entry which is preliminary data.</text>
</comment>
<proteinExistence type="predicted"/>
<accession>A0A9P7AVC8</accession>
<feature type="non-terminal residue" evidence="1">
    <location>
        <position position="1"/>
    </location>
</feature>
<evidence type="ECO:0000313" key="1">
    <source>
        <dbReference type="EMBL" id="KAG1795522.1"/>
    </source>
</evidence>
<evidence type="ECO:0000313" key="3">
    <source>
        <dbReference type="Proteomes" id="UP000807769"/>
    </source>
</evidence>
<protein>
    <submittedName>
        <fullName evidence="1">Uncharacterized protein</fullName>
    </submittedName>
</protein>
<dbReference type="OrthoDB" id="2691851at2759"/>
<sequence length="62" mass="6999">NDSCKYMYALTQLDDYNCLMMAISENDIPCIHQVINIALCHGASIQKIINKLEDALEGVYHP</sequence>
<dbReference type="EMBL" id="JABBWG010000318">
    <property type="protein sequence ID" value="KAG1795522.1"/>
    <property type="molecule type" value="Genomic_DNA"/>
</dbReference>
<dbReference type="GeneID" id="64625479"/>
<name>A0A9P7AVC8_9AGAM</name>
<dbReference type="RefSeq" id="XP_041189580.1">
    <property type="nucleotide sequence ID" value="XM_041331462.1"/>
</dbReference>